<dbReference type="InterPro" id="IPR001343">
    <property type="entry name" value="Hemolysn_Ca-bd"/>
</dbReference>
<dbReference type="InterPro" id="IPR025193">
    <property type="entry name" value="DUF4114"/>
</dbReference>
<dbReference type="InterPro" id="IPR019960">
    <property type="entry name" value="T1SS_VCA0849"/>
</dbReference>
<evidence type="ECO:0000259" key="1">
    <source>
        <dbReference type="Pfam" id="PF13448"/>
    </source>
</evidence>
<feature type="domain" description="DUF4114" evidence="1">
    <location>
        <begin position="99"/>
        <end position="186"/>
    </location>
</feature>
<accession>A0ABX1LRI0</accession>
<dbReference type="InterPro" id="IPR018511">
    <property type="entry name" value="Hemolysin-typ_Ca-bd_CS"/>
</dbReference>
<dbReference type="SUPFAM" id="SSF51120">
    <property type="entry name" value="beta-Roll"/>
    <property type="match status" value="1"/>
</dbReference>
<sequence length="1016" mass="109831">MAAQGTFTVGATGKLSFDFLFDGGKFQGELAVFSLKGMENLEVGSAAFIQEATRRALTNSTQGRILVSDGSEGAKFSAQLDWEDNFNSGTYKGIKNFSMQAGDQVAFMLIPNGTVNQTFGSLTNSLELVSDRVPLFSISAANPDSSTQFTQVEGIEGRGNVFAMEDVRLKNGSDYDYNDLVFQLTGAQGNGILAVDDVSAVTKDWIDNAIGKQITDYASRSTFNSGVFRVDDSGQVGVDYLYDGGWYQGEMAIFSLKGMEGLQVDSYEFAQEATRRALSDSTLGHIVIQDRNEGSKYNAKFAWEDNFSAGAYKGVKTYAMNAGEDFAVMLIQNSTVQELAYDVTKMWSGNRLPIYSIPQANIGAPSNIRQIVDVTGKGDTFGMEDVRTDWGTMSDKDYNDMVFRFTGAKGVASSMDNDVNSDRDWRKSSVGQELLQYATRPEYSGGIFDTGETGKVRIDYLHDGGWYQGELAIFSLDGMDNLKAGSTEFIQEAARRALSESNLGHVVIKDQTDAAKFSDQVAWEANFNSGTYKGAQTFDMAPRGHFAFMLVQNNTISAIANDISIINQTGNLPMFSIPEANPFGTAFGQMVNVDGKNTYAFEDNRLDLPNISDRDYNDIVIQVKGATSDVPLMNNLVNPERDWRTSDGGKELLAYANRAEYDKGVINAGSTGKIEVEFLYDGGAYKGDVGIFSLDGMDAYAAGSTAFIAEAARRVASNSTQGYVIVSDNTDAAKFTSGLDWESNYNSGIYKGTRTLNLAPNASYGVFQVPNGTISEVIANPAIDGTKRPLFSMLDNNPSRSFQMGKTDVGNGSFVLSIEDQRLDGVSDRDYNDIIFRVKGDAAISADTLDRVMAANKDWRSTEMGQTLLNYASNPSATTNSQFLFGFSWSDTLQGTDANEYISGGAGNDILIGGKGNDILVGGAGNDTFLFNNINQAGDTVLDFATGDAINLKGVLSSINYQGSNAIADGFVRFQQLGTNTVVQVSPDGLGNANNLVNLVTVNNTNINAVSNSLIF</sequence>
<name>A0ABX1LRI0_9CYAN</name>
<dbReference type="InterPro" id="IPR011049">
    <property type="entry name" value="Serralysin-like_metalloprot_C"/>
</dbReference>
<evidence type="ECO:0000313" key="3">
    <source>
        <dbReference type="Proteomes" id="UP000738376"/>
    </source>
</evidence>
<proteinExistence type="predicted"/>
<dbReference type="PROSITE" id="PS00330">
    <property type="entry name" value="HEMOLYSIN_CALCIUM"/>
    <property type="match status" value="1"/>
</dbReference>
<feature type="domain" description="DUF4114" evidence="1">
    <location>
        <begin position="544"/>
        <end position="625"/>
    </location>
</feature>
<organism evidence="2 3">
    <name type="scientific">Pseudanabaena yagii GIHE-NHR1</name>
    <dbReference type="NCBI Taxonomy" id="2722753"/>
    <lineage>
        <taxon>Bacteria</taxon>
        <taxon>Bacillati</taxon>
        <taxon>Cyanobacteriota</taxon>
        <taxon>Cyanophyceae</taxon>
        <taxon>Pseudanabaenales</taxon>
        <taxon>Pseudanabaenaceae</taxon>
        <taxon>Pseudanabaena</taxon>
        <taxon>Pseudanabaena yagii</taxon>
    </lineage>
</organism>
<dbReference type="Proteomes" id="UP000738376">
    <property type="component" value="Unassembled WGS sequence"/>
</dbReference>
<dbReference type="NCBIfam" id="TIGR03661">
    <property type="entry name" value="T1SS_VCA0849"/>
    <property type="match status" value="1"/>
</dbReference>
<comment type="caution">
    <text evidence="2">The sequence shown here is derived from an EMBL/GenBank/DDBJ whole genome shotgun (WGS) entry which is preliminary data.</text>
</comment>
<feature type="domain" description="DUF4114" evidence="1">
    <location>
        <begin position="759"/>
        <end position="840"/>
    </location>
</feature>
<dbReference type="Pfam" id="PF00353">
    <property type="entry name" value="HemolysinCabind"/>
    <property type="match status" value="1"/>
</dbReference>
<dbReference type="EMBL" id="JAAVJL010000001">
    <property type="protein sequence ID" value="NMF57946.1"/>
    <property type="molecule type" value="Genomic_DNA"/>
</dbReference>
<reference evidence="2 3" key="1">
    <citation type="submission" date="2020-03" db="EMBL/GenBank/DDBJ databases">
        <title>Draft Genome Sequence of 2-Methylisoborneol Producing Pseudanabaena yagii Strain GIHE-NHR1 Isolated from North Han River in South Korea.</title>
        <authorList>
            <person name="Jeong J."/>
        </authorList>
    </citation>
    <scope>NUCLEOTIDE SEQUENCE [LARGE SCALE GENOMIC DNA]</scope>
    <source>
        <strain evidence="2 3">GIHE-NHR1</strain>
    </source>
</reference>
<protein>
    <submittedName>
        <fullName evidence="2">DUF4114 domain-containing protein</fullName>
    </submittedName>
</protein>
<dbReference type="RefSeq" id="WP_169362907.1">
    <property type="nucleotide sequence ID" value="NZ_JAAVJL010000001.1"/>
</dbReference>
<feature type="domain" description="DUF4114" evidence="1">
    <location>
        <begin position="320"/>
        <end position="407"/>
    </location>
</feature>
<dbReference type="PRINTS" id="PR00313">
    <property type="entry name" value="CABNDNGRPT"/>
</dbReference>
<gene>
    <name evidence="2" type="ORF">HC246_07900</name>
</gene>
<dbReference type="Pfam" id="PF13448">
    <property type="entry name" value="DUF4114"/>
    <property type="match status" value="4"/>
</dbReference>
<keyword evidence="3" id="KW-1185">Reference proteome</keyword>
<dbReference type="Gene3D" id="2.150.10.10">
    <property type="entry name" value="Serralysin-like metalloprotease, C-terminal"/>
    <property type="match status" value="1"/>
</dbReference>
<evidence type="ECO:0000313" key="2">
    <source>
        <dbReference type="EMBL" id="NMF57946.1"/>
    </source>
</evidence>